<proteinExistence type="predicted"/>
<comment type="caution">
    <text evidence="2">The sequence shown here is derived from an EMBL/GenBank/DDBJ whole genome shotgun (WGS) entry which is preliminary data.</text>
</comment>
<keyword evidence="1" id="KW-0812">Transmembrane</keyword>
<accession>A0ABU9S596</accession>
<reference evidence="2 3" key="1">
    <citation type="submission" date="2024-01" db="EMBL/GenBank/DDBJ databases">
        <title>The diversity of rhizobia nodulating Mimosa spp. in eleven states of Brazil covering several biomes is determined by host plant, location, and edaphic factors.</title>
        <authorList>
            <person name="Rouws L."/>
            <person name="Barauna A."/>
            <person name="Beukes C."/>
            <person name="De Faria S.M."/>
            <person name="Gross E."/>
            <person name="Dos Reis Junior F.B."/>
            <person name="Simon M."/>
            <person name="Maluk M."/>
            <person name="Odee D.W."/>
            <person name="Kenicer G."/>
            <person name="Young J.P.W."/>
            <person name="Reis V.M."/>
            <person name="Zilli J."/>
            <person name="James E.K."/>
        </authorList>
    </citation>
    <scope>NUCLEOTIDE SEQUENCE [LARGE SCALE GENOMIC DNA]</scope>
    <source>
        <strain evidence="2 3">JPY164</strain>
    </source>
</reference>
<keyword evidence="1" id="KW-0472">Membrane</keyword>
<protein>
    <recommendedName>
        <fullName evidence="4">DUF3899 domain-containing protein</fullName>
    </recommendedName>
</protein>
<dbReference type="RefSeq" id="WP_368602634.1">
    <property type="nucleotide sequence ID" value="NZ_JAYMRW010000001.1"/>
</dbReference>
<evidence type="ECO:0000256" key="1">
    <source>
        <dbReference type="SAM" id="Phobius"/>
    </source>
</evidence>
<evidence type="ECO:0000313" key="3">
    <source>
        <dbReference type="Proteomes" id="UP001390669"/>
    </source>
</evidence>
<dbReference type="Proteomes" id="UP001390669">
    <property type="component" value="Unassembled WGS sequence"/>
</dbReference>
<dbReference type="EMBL" id="JAYMRW010000001">
    <property type="protein sequence ID" value="MEM5446533.1"/>
    <property type="molecule type" value="Genomic_DNA"/>
</dbReference>
<keyword evidence="1" id="KW-1133">Transmembrane helix</keyword>
<feature type="transmembrane region" description="Helical" evidence="1">
    <location>
        <begin position="110"/>
        <end position="131"/>
    </location>
</feature>
<name>A0ABU9S596_9BURK</name>
<organism evidence="2 3">
    <name type="scientific">Paraburkholderia guartelaensis</name>
    <dbReference type="NCBI Taxonomy" id="2546446"/>
    <lineage>
        <taxon>Bacteria</taxon>
        <taxon>Pseudomonadati</taxon>
        <taxon>Pseudomonadota</taxon>
        <taxon>Betaproteobacteria</taxon>
        <taxon>Burkholderiales</taxon>
        <taxon>Burkholderiaceae</taxon>
        <taxon>Paraburkholderia</taxon>
    </lineage>
</organism>
<keyword evidence="3" id="KW-1185">Reference proteome</keyword>
<sequence length="134" mass="14580">MRVHTRTLAASAALIVMVIAALLFGETFNTIRSLPIKICASVIAAVFIVLLVLTAVSFFASGYFFLRMVNSPQSGQTVFDARMLKGKSLFSDLYLSEEGKLARSRLLKSLRCFAIFWIGGVCAGLLAGWLVRVG</sequence>
<gene>
    <name evidence="2" type="ORF">VSR33_03395</name>
</gene>
<evidence type="ECO:0008006" key="4">
    <source>
        <dbReference type="Google" id="ProtNLM"/>
    </source>
</evidence>
<feature type="transmembrane region" description="Helical" evidence="1">
    <location>
        <begin position="41"/>
        <end position="66"/>
    </location>
</feature>
<evidence type="ECO:0000313" key="2">
    <source>
        <dbReference type="EMBL" id="MEM5446533.1"/>
    </source>
</evidence>